<organism evidence="1 2">
    <name type="scientific">SAR324 cluster bacterium</name>
    <dbReference type="NCBI Taxonomy" id="2024889"/>
    <lineage>
        <taxon>Bacteria</taxon>
        <taxon>Deltaproteobacteria</taxon>
        <taxon>SAR324 cluster</taxon>
    </lineage>
</organism>
<sequence length="137" mass="16604">MASTDLKLPVAQFYHNVKRDVIYPEDITWIRQNIPELDLWNDAQLQELGDDDFGQSQLRMTFQTPLEKEWLLDYATFMFLFKLQPKHIYVWDCEDEIQGIFESYKENLPLEKWKKLAEDRIKEVEQELKNQTVKYVR</sequence>
<comment type="caution">
    <text evidence="1">The sequence shown here is derived from an EMBL/GenBank/DDBJ whole genome shotgun (WGS) entry which is preliminary data.</text>
</comment>
<protein>
    <submittedName>
        <fullName evidence="1">Uncharacterized protein</fullName>
    </submittedName>
</protein>
<dbReference type="Proteomes" id="UP000218113">
    <property type="component" value="Unassembled WGS sequence"/>
</dbReference>
<reference evidence="2" key="1">
    <citation type="submission" date="2017-08" db="EMBL/GenBank/DDBJ databases">
        <title>A dynamic microbial community with high functional redundancy inhabits the cold, oxic subseafloor aquifer.</title>
        <authorList>
            <person name="Tully B.J."/>
            <person name="Wheat C.G."/>
            <person name="Glazer B.T."/>
            <person name="Huber J.A."/>
        </authorList>
    </citation>
    <scope>NUCLEOTIDE SEQUENCE [LARGE SCALE GENOMIC DNA]</scope>
</reference>
<dbReference type="EMBL" id="NVSR01000007">
    <property type="protein sequence ID" value="PCI30153.1"/>
    <property type="molecule type" value="Genomic_DNA"/>
</dbReference>
<name>A0A2A4T9E0_9DELT</name>
<evidence type="ECO:0000313" key="2">
    <source>
        <dbReference type="Proteomes" id="UP000218113"/>
    </source>
</evidence>
<evidence type="ECO:0000313" key="1">
    <source>
        <dbReference type="EMBL" id="PCI30153.1"/>
    </source>
</evidence>
<accession>A0A2A4T9E0</accession>
<dbReference type="AlphaFoldDB" id="A0A2A4T9E0"/>
<gene>
    <name evidence="1" type="ORF">COB67_02390</name>
</gene>
<proteinExistence type="predicted"/>